<evidence type="ECO:0000256" key="2">
    <source>
        <dbReference type="ARBA" id="ARBA00023043"/>
    </source>
</evidence>
<feature type="repeat" description="ANK" evidence="3">
    <location>
        <begin position="1154"/>
        <end position="1186"/>
    </location>
</feature>
<dbReference type="InterPro" id="IPR027417">
    <property type="entry name" value="P-loop_NTPase"/>
</dbReference>
<dbReference type="PRINTS" id="PR01415">
    <property type="entry name" value="ANKYRIN"/>
</dbReference>
<dbReference type="PROSITE" id="PS50297">
    <property type="entry name" value="ANK_REP_REGION"/>
    <property type="match status" value="9"/>
</dbReference>
<evidence type="ECO:0000256" key="3">
    <source>
        <dbReference type="PROSITE-ProRule" id="PRU00023"/>
    </source>
</evidence>
<proteinExistence type="predicted"/>
<dbReference type="PROSITE" id="PS50837">
    <property type="entry name" value="NACHT"/>
    <property type="match status" value="1"/>
</dbReference>
<feature type="repeat" description="ANK" evidence="3">
    <location>
        <begin position="1291"/>
        <end position="1325"/>
    </location>
</feature>
<feature type="repeat" description="ANK" evidence="3">
    <location>
        <begin position="1187"/>
        <end position="1221"/>
    </location>
</feature>
<feature type="repeat" description="ANK" evidence="3">
    <location>
        <begin position="987"/>
        <end position="1019"/>
    </location>
</feature>
<dbReference type="InterPro" id="IPR007111">
    <property type="entry name" value="NACHT_NTPase"/>
</dbReference>
<evidence type="ECO:0000313" key="6">
    <source>
        <dbReference type="Proteomes" id="UP000750711"/>
    </source>
</evidence>
<evidence type="ECO:0000256" key="1">
    <source>
        <dbReference type="ARBA" id="ARBA00022737"/>
    </source>
</evidence>
<keyword evidence="2 3" id="KW-0040">ANK repeat</keyword>
<evidence type="ECO:0000313" key="5">
    <source>
        <dbReference type="EMBL" id="KAH0563335.1"/>
    </source>
</evidence>
<feature type="repeat" description="ANK" evidence="3">
    <location>
        <begin position="1326"/>
        <end position="1360"/>
    </location>
</feature>
<dbReference type="SUPFAM" id="SSF52540">
    <property type="entry name" value="P-loop containing nucleoside triphosphate hydrolases"/>
    <property type="match status" value="1"/>
</dbReference>
<dbReference type="InterPro" id="IPR036770">
    <property type="entry name" value="Ankyrin_rpt-contain_sf"/>
</dbReference>
<dbReference type="SUPFAM" id="SSF48403">
    <property type="entry name" value="Ankyrin repeat"/>
    <property type="match status" value="2"/>
</dbReference>
<dbReference type="EMBL" id="JAGHQM010000217">
    <property type="protein sequence ID" value="KAH0563335.1"/>
    <property type="molecule type" value="Genomic_DNA"/>
</dbReference>
<feature type="repeat" description="ANK" evidence="3">
    <location>
        <begin position="1087"/>
        <end position="1119"/>
    </location>
</feature>
<dbReference type="Proteomes" id="UP000750711">
    <property type="component" value="Unassembled WGS sequence"/>
</dbReference>
<feature type="repeat" description="ANK" evidence="3">
    <location>
        <begin position="1222"/>
        <end position="1254"/>
    </location>
</feature>
<dbReference type="SMART" id="SM00248">
    <property type="entry name" value="ANK"/>
    <property type="match status" value="14"/>
</dbReference>
<dbReference type="Gene3D" id="1.25.40.20">
    <property type="entry name" value="Ankyrin repeat-containing domain"/>
    <property type="match status" value="3"/>
</dbReference>
<feature type="domain" description="NACHT" evidence="4">
    <location>
        <begin position="385"/>
        <end position="531"/>
    </location>
</feature>
<dbReference type="Pfam" id="PF24883">
    <property type="entry name" value="NPHP3_N"/>
    <property type="match status" value="1"/>
</dbReference>
<keyword evidence="6" id="KW-1185">Reference proteome</keyword>
<dbReference type="Pfam" id="PF12796">
    <property type="entry name" value="Ank_2"/>
    <property type="match status" value="5"/>
</dbReference>
<dbReference type="Pfam" id="PF13637">
    <property type="entry name" value="Ank_4"/>
    <property type="match status" value="2"/>
</dbReference>
<dbReference type="InterPro" id="IPR056884">
    <property type="entry name" value="NPHP3-like_N"/>
</dbReference>
<dbReference type="PANTHER" id="PTHR24161">
    <property type="entry name" value="ANK_REP_REGION DOMAIN-CONTAINING PROTEIN-RELATED"/>
    <property type="match status" value="1"/>
</dbReference>
<reference evidence="5" key="1">
    <citation type="submission" date="2021-03" db="EMBL/GenBank/DDBJ databases">
        <title>Comparative genomics and phylogenomic investigation of the class Geoglossomycetes provide insights into ecological specialization and systematics.</title>
        <authorList>
            <person name="Melie T."/>
            <person name="Pirro S."/>
            <person name="Miller A.N."/>
            <person name="Quandt A."/>
        </authorList>
    </citation>
    <scope>NUCLEOTIDE SEQUENCE</scope>
    <source>
        <strain evidence="5">CAQ_001_2017</strain>
    </source>
</reference>
<dbReference type="InterPro" id="IPR029058">
    <property type="entry name" value="AB_hydrolase_fold"/>
</dbReference>
<protein>
    <recommendedName>
        <fullName evidence="4">NACHT domain-containing protein</fullName>
    </recommendedName>
</protein>
<dbReference type="Gene3D" id="3.40.50.1820">
    <property type="entry name" value="alpha/beta hydrolase"/>
    <property type="match status" value="1"/>
</dbReference>
<organism evidence="5 6">
    <name type="scientific">Trichoglossum hirsutum</name>
    <dbReference type="NCBI Taxonomy" id="265104"/>
    <lineage>
        <taxon>Eukaryota</taxon>
        <taxon>Fungi</taxon>
        <taxon>Dikarya</taxon>
        <taxon>Ascomycota</taxon>
        <taxon>Pezizomycotina</taxon>
        <taxon>Geoglossomycetes</taxon>
        <taxon>Geoglossales</taxon>
        <taxon>Geoglossaceae</taxon>
        <taxon>Trichoglossum</taxon>
    </lineage>
</organism>
<dbReference type="InterPro" id="IPR002110">
    <property type="entry name" value="Ankyrin_rpt"/>
</dbReference>
<gene>
    <name evidence="5" type="ORF">GP486_002097</name>
</gene>
<dbReference type="SUPFAM" id="SSF53474">
    <property type="entry name" value="alpha/beta-Hydrolases"/>
    <property type="match status" value="1"/>
</dbReference>
<dbReference type="PANTHER" id="PTHR24161:SF119">
    <property type="entry name" value="ANKYRIN REPEAT DOMAIN 44"/>
    <property type="match status" value="1"/>
</dbReference>
<evidence type="ECO:0000259" key="4">
    <source>
        <dbReference type="PROSITE" id="PS50837"/>
    </source>
</evidence>
<dbReference type="PROSITE" id="PS50088">
    <property type="entry name" value="ANK_REPEAT"/>
    <property type="match status" value="11"/>
</dbReference>
<accession>A0A9P8LFV4</accession>
<feature type="repeat" description="ANK" evidence="3">
    <location>
        <begin position="1020"/>
        <end position="1053"/>
    </location>
</feature>
<feature type="repeat" description="ANK" evidence="3">
    <location>
        <begin position="954"/>
        <end position="986"/>
    </location>
</feature>
<name>A0A9P8LFV4_9PEZI</name>
<dbReference type="Gene3D" id="3.40.50.300">
    <property type="entry name" value="P-loop containing nucleotide triphosphate hydrolases"/>
    <property type="match status" value="1"/>
</dbReference>
<sequence length="1443" mass="160065">MGSFDHDLSDEDDEMRWYTACTTPMDQSACASPVELTLTDETRWATPATAVSRSSTLKTEVIDTLVDPLMVLKEPDGGSSTVDIIFIHGLGGHPIDTWKAAWDDHSSNSIWPRDILGPDFPTARILTYGYDSAELRHNMGISSLARHLLGSIRASRNGGGVDRNIIWVAHSFGGLLLKEVRKAGTTDPNDSLVFSTTIGIIFLGTPHQVTNSSSWFDLLSETKAISAPMKESLNFLKKTQNEVLHDLLTFRNILNDGRIRVVSFFETRAIATEQGPRLVREPITITEPVTALDHQLERVGHIEGNHFTICKFADELQSGYIQIRRAISDVLQAGIDQLEKLSDLRERIKTPWTRRKPLAQRLPETCEWLLKSLTYEEWQTSPSRNILHITGPPGSGKTVLARFLVDHLAIRSQSSGDGRVRCVLHFFFDFKEGYHGSFLALVRTFLLQLLDANPGLVRHLQWRSEPVRSVDTEGLTSLLFSMLKDPEMEEIVCIVDGFDECEEASLEDLKRFIQEFCRIPGTKAAVTCRQDVELEKVLPSCEGRSLAIDVSKTNGNLRDTQLFVKKRVASFSPGFPLPTDIRRKMEANLLANHGSRFVWVILVFQVLRRLRTQREIRDFFDNLPHELDDVYGIILRQVDLSRKDVVLRSLYFTKYAIRPLRKDELRTTLNIRDDDTDLSEIIDRQEVYLEKILTDQVGQLLQVQENVLSLLHPNFNNYLDKMPGRPDPSQIHLEIATACLVYLNLDDLWRGEENRDFTKEGIERKCAAFPFLEYASLYWPDHFRAAGDEASSLQGLARKLFATDSVKSRFWLKFFSGSARAPTLLPSEISIANVLAALDLLDVVWNVGPTSELSPTTLNCAARNSATKAFKFLIEKHRADPLTKDDNGQTAISCALQARNTGIVEWLINTSNDPHQSMKLRQSISLIDAVESQSTSLVKYLLDHGADTKERRSDGRTALHVAVQTERGDIVRLLLERVKDTGVRDSRGRNCLHLAASNGNSKIASMLLERGGGSNVTDELGQTALHYSAGKAGSFEVVNLLVRWRADLHSKDLKGRTPMHHAAASGNVEVVKLLMDCVSDAFGPDKKGRSPFFLACAAGWLKTAKLLLQRGSSVIWRDNCLRTPLHVASSNGAFDIVELLLSHGVVDLSAADINGRTALHEAALHSWLPIVERLLQAGLGVNARDNRGRTPFHDACRSNNPSDAVVQLLLSRNALHNIPDKDGHIPLHHAAEKDKIVVVTELAIHGSNVDATDKRGRTPLHAACQSKRVSVSMLNTLIKKHRASANPRDADGNTPLHLACQSAYTSDVILEALITGGANLDERNSDEMTPLHILCQSRHTTAAMLKVFVRHGADTSILDRYGKTAADYAREKEIWDAVSVLTNGLPPPNDRHVLLLGVGTQSAPTTSAGVLDLDELDLDDAGVGGVIVGGVQTDSPGSISDSY</sequence>
<feature type="repeat" description="ANK" evidence="3">
    <location>
        <begin position="1120"/>
        <end position="1145"/>
    </location>
</feature>
<keyword evidence="1" id="KW-0677">Repeat</keyword>
<dbReference type="GO" id="GO:0019706">
    <property type="term" value="F:protein-cysteine S-palmitoyltransferase activity"/>
    <property type="evidence" value="ECO:0007669"/>
    <property type="project" value="UniProtKB-EC"/>
</dbReference>
<feature type="repeat" description="ANK" evidence="3">
    <location>
        <begin position="1054"/>
        <end position="1086"/>
    </location>
</feature>
<comment type="caution">
    <text evidence="5">The sequence shown here is derived from an EMBL/GenBank/DDBJ whole genome shotgun (WGS) entry which is preliminary data.</text>
</comment>